<feature type="compositionally biased region" description="Basic and acidic residues" evidence="1">
    <location>
        <begin position="221"/>
        <end position="231"/>
    </location>
</feature>
<accession>A0A0W0GBC1</accession>
<organism evidence="3 4">
    <name type="scientific">Moniliophthora roreri</name>
    <name type="common">Frosty pod rot fungus</name>
    <name type="synonym">Monilia roreri</name>
    <dbReference type="NCBI Taxonomy" id="221103"/>
    <lineage>
        <taxon>Eukaryota</taxon>
        <taxon>Fungi</taxon>
        <taxon>Dikarya</taxon>
        <taxon>Basidiomycota</taxon>
        <taxon>Agaricomycotina</taxon>
        <taxon>Agaricomycetes</taxon>
        <taxon>Agaricomycetidae</taxon>
        <taxon>Agaricales</taxon>
        <taxon>Marasmiineae</taxon>
        <taxon>Marasmiaceae</taxon>
        <taxon>Moniliophthora</taxon>
    </lineage>
</organism>
<proteinExistence type="predicted"/>
<comment type="caution">
    <text evidence="3">The sequence shown here is derived from an EMBL/GenBank/DDBJ whole genome shotgun (WGS) entry which is preliminary data.</text>
</comment>
<evidence type="ECO:0000313" key="3">
    <source>
        <dbReference type="EMBL" id="KTB45843.1"/>
    </source>
</evidence>
<feature type="compositionally biased region" description="Low complexity" evidence="1">
    <location>
        <begin position="269"/>
        <end position="298"/>
    </location>
</feature>
<feature type="compositionally biased region" description="Low complexity" evidence="1">
    <location>
        <begin position="152"/>
        <end position="175"/>
    </location>
</feature>
<keyword evidence="2" id="KW-0472">Membrane</keyword>
<feature type="region of interest" description="Disordered" evidence="1">
    <location>
        <begin position="213"/>
        <end position="238"/>
    </location>
</feature>
<protein>
    <submittedName>
        <fullName evidence="3">Uncharacterized protein</fullName>
    </submittedName>
</protein>
<feature type="compositionally biased region" description="Basic and acidic residues" evidence="1">
    <location>
        <begin position="309"/>
        <end position="319"/>
    </location>
</feature>
<sequence>MSTRFKNITFDDRDSRLQYNGFWFNTGTWNASSVGQTGTLSSSNDPAANITFNFPEPANAFYYYGIPRSRGGRYAICIDCDPNNPNFVSIDGVNTADDGRNPPVLLYSQEFNMGQHVVILTNQPDTRFPDNNSQITIDRFEIQVIDSTPVETLTPSQLPTTSSSSSSGTPQATSGNSSTNVGAIAGGVIGGCAAILALIAIAFFFWRRRYRNTTDNTSEDPSMHEPRRDGEPVGIAPYILGTSSQNTLANSASITALGASSRRPKHAPTPSLSTYVSTSSSGPSSSDAGTSSTSSSRQQWRRERRRERRREVDAGRIEEHDDDGETLPPDYDQVFRPPTSPQNLSSTLSGITGSSDSRGIPQAPLSPQRRKE</sequence>
<dbReference type="Proteomes" id="UP000054988">
    <property type="component" value="Unassembled WGS sequence"/>
</dbReference>
<feature type="region of interest" description="Disordered" evidence="1">
    <location>
        <begin position="257"/>
        <end position="372"/>
    </location>
</feature>
<feature type="compositionally biased region" description="Low complexity" evidence="1">
    <location>
        <begin position="344"/>
        <end position="357"/>
    </location>
</feature>
<dbReference type="AlphaFoldDB" id="A0A0W0GBC1"/>
<name>A0A0W0GBC1_MONRR</name>
<reference evidence="3 4" key="1">
    <citation type="submission" date="2015-12" db="EMBL/GenBank/DDBJ databases">
        <title>Draft genome sequence of Moniliophthora roreri, the causal agent of frosty pod rot of cacao.</title>
        <authorList>
            <person name="Aime M.C."/>
            <person name="Diaz-Valderrama J.R."/>
            <person name="Kijpornyongpan T."/>
            <person name="Phillips-Mora W."/>
        </authorList>
    </citation>
    <scope>NUCLEOTIDE SEQUENCE [LARGE SCALE GENOMIC DNA]</scope>
    <source>
        <strain evidence="3 4">MCA 2952</strain>
    </source>
</reference>
<keyword evidence="2" id="KW-1133">Transmembrane helix</keyword>
<dbReference type="Gene3D" id="1.20.5.510">
    <property type="entry name" value="Single helix bin"/>
    <property type="match status" value="1"/>
</dbReference>
<dbReference type="eggNOG" id="ENOG502T17H">
    <property type="taxonomic scope" value="Eukaryota"/>
</dbReference>
<evidence type="ECO:0000256" key="2">
    <source>
        <dbReference type="SAM" id="Phobius"/>
    </source>
</evidence>
<dbReference type="EMBL" id="LATX01000594">
    <property type="protein sequence ID" value="KTB45843.1"/>
    <property type="molecule type" value="Genomic_DNA"/>
</dbReference>
<keyword evidence="2" id="KW-0812">Transmembrane</keyword>
<evidence type="ECO:0000313" key="4">
    <source>
        <dbReference type="Proteomes" id="UP000054988"/>
    </source>
</evidence>
<evidence type="ECO:0000256" key="1">
    <source>
        <dbReference type="SAM" id="MobiDB-lite"/>
    </source>
</evidence>
<gene>
    <name evidence="3" type="ORF">WG66_1592</name>
</gene>
<feature type="transmembrane region" description="Helical" evidence="2">
    <location>
        <begin position="181"/>
        <end position="206"/>
    </location>
</feature>
<feature type="region of interest" description="Disordered" evidence="1">
    <location>
        <begin position="152"/>
        <end position="177"/>
    </location>
</feature>